<evidence type="ECO:0000256" key="2">
    <source>
        <dbReference type="ARBA" id="ARBA00022475"/>
    </source>
</evidence>
<dbReference type="GO" id="GO:0005886">
    <property type="term" value="C:plasma membrane"/>
    <property type="evidence" value="ECO:0007669"/>
    <property type="project" value="UniProtKB-SubCell"/>
</dbReference>
<dbReference type="GO" id="GO:0006508">
    <property type="term" value="P:proteolysis"/>
    <property type="evidence" value="ECO:0007669"/>
    <property type="project" value="UniProtKB-KW"/>
</dbReference>
<dbReference type="KEGG" id="tgg:A3K92_06725"/>
<name>A0A2Z2M6F7_THEGO</name>
<dbReference type="GO" id="GO:0008233">
    <property type="term" value="F:peptidase activity"/>
    <property type="evidence" value="ECO:0007669"/>
    <property type="project" value="UniProtKB-KW"/>
</dbReference>
<keyword evidence="4 8" id="KW-0812">Transmembrane</keyword>
<feature type="transmembrane region" description="Helical" evidence="8">
    <location>
        <begin position="71"/>
        <end position="91"/>
    </location>
</feature>
<sequence>MKLPKIPELVMFIGSLIVSTVVVMVLGVKFGGPLIKVEASNIHGLLSIVGIQNTLLGNIIYLPSERVAFEITWQCSGMFSIALYTVVYSVIPKLRRHFREYIFGVSTIYLLNLARIFLAIYLYYTLGEGAFSLFHYTIGPLLMFTVVVLLLANAFMKSLHPN</sequence>
<feature type="transmembrane region" description="Helical" evidence="8">
    <location>
        <begin position="136"/>
        <end position="156"/>
    </location>
</feature>
<evidence type="ECO:0000256" key="1">
    <source>
        <dbReference type="ARBA" id="ARBA00004651"/>
    </source>
</evidence>
<keyword evidence="5" id="KW-0378">Hydrolase</keyword>
<evidence type="ECO:0000256" key="4">
    <source>
        <dbReference type="ARBA" id="ARBA00022692"/>
    </source>
</evidence>
<dbReference type="Proteomes" id="UP000250134">
    <property type="component" value="Chromosome"/>
</dbReference>
<feature type="transmembrane region" description="Helical" evidence="8">
    <location>
        <begin position="9"/>
        <end position="28"/>
    </location>
</feature>
<keyword evidence="3" id="KW-0645">Protease</keyword>
<dbReference type="InterPro" id="IPR019127">
    <property type="entry name" value="Exosortase"/>
</dbReference>
<evidence type="ECO:0000256" key="8">
    <source>
        <dbReference type="SAM" id="Phobius"/>
    </source>
</evidence>
<dbReference type="NCBIfam" id="TIGR04178">
    <property type="entry name" value="exo_archaeo"/>
    <property type="match status" value="1"/>
</dbReference>
<dbReference type="OrthoDB" id="100302at2157"/>
<gene>
    <name evidence="9" type="ORF">A3K92_06725</name>
</gene>
<dbReference type="NCBIfam" id="TIGR04293">
    <property type="entry name" value="archaeo_artF"/>
    <property type="match status" value="1"/>
</dbReference>
<dbReference type="EMBL" id="CP014855">
    <property type="protein sequence ID" value="ASJ01196.1"/>
    <property type="molecule type" value="Genomic_DNA"/>
</dbReference>
<keyword evidence="6 8" id="KW-1133">Transmembrane helix</keyword>
<protein>
    <submittedName>
        <fullName evidence="9">Archaeosortase family protein ArtF</fullName>
    </submittedName>
</protein>
<dbReference type="AlphaFoldDB" id="A0A2Z2M6F7"/>
<comment type="subcellular location">
    <subcellularLocation>
        <location evidence="1">Cell membrane</location>
        <topology evidence="1">Multi-pass membrane protein</topology>
    </subcellularLocation>
</comment>
<keyword evidence="7 8" id="KW-0472">Membrane</keyword>
<dbReference type="Pfam" id="PF09721">
    <property type="entry name" value="Exosortase_EpsH"/>
    <property type="match status" value="1"/>
</dbReference>
<dbReference type="InterPro" id="IPR027557">
    <property type="entry name" value="Archaeo_ArtF"/>
</dbReference>
<feature type="transmembrane region" description="Helical" evidence="8">
    <location>
        <begin position="103"/>
        <end position="124"/>
    </location>
</feature>
<evidence type="ECO:0000256" key="5">
    <source>
        <dbReference type="ARBA" id="ARBA00022801"/>
    </source>
</evidence>
<accession>A0A2Z2M6F7</accession>
<evidence type="ECO:0000313" key="9">
    <source>
        <dbReference type="EMBL" id="ASJ01196.1"/>
    </source>
</evidence>
<organism evidence="9 10">
    <name type="scientific">Thermococcus gorgonarius</name>
    <dbReference type="NCBI Taxonomy" id="71997"/>
    <lineage>
        <taxon>Archaea</taxon>
        <taxon>Methanobacteriati</taxon>
        <taxon>Methanobacteriota</taxon>
        <taxon>Thermococci</taxon>
        <taxon>Thermococcales</taxon>
        <taxon>Thermococcaceae</taxon>
        <taxon>Thermococcus</taxon>
    </lineage>
</organism>
<evidence type="ECO:0000256" key="3">
    <source>
        <dbReference type="ARBA" id="ARBA00022670"/>
    </source>
</evidence>
<reference evidence="9 10" key="1">
    <citation type="submission" date="2016-03" db="EMBL/GenBank/DDBJ databases">
        <title>Complete genome sequence of Thermococcus gorgonarius.</title>
        <authorList>
            <person name="Oger P.M."/>
        </authorList>
    </citation>
    <scope>NUCLEOTIDE SEQUENCE [LARGE SCALE GENOMIC DNA]</scope>
    <source>
        <strain evidence="9 10">W-12</strain>
    </source>
</reference>
<evidence type="ECO:0000256" key="6">
    <source>
        <dbReference type="ARBA" id="ARBA00022989"/>
    </source>
</evidence>
<keyword evidence="10" id="KW-1185">Reference proteome</keyword>
<evidence type="ECO:0000256" key="7">
    <source>
        <dbReference type="ARBA" id="ARBA00023136"/>
    </source>
</evidence>
<keyword evidence="2" id="KW-1003">Cell membrane</keyword>
<evidence type="ECO:0000313" key="10">
    <source>
        <dbReference type="Proteomes" id="UP000250134"/>
    </source>
</evidence>
<proteinExistence type="predicted"/>
<dbReference type="InterPro" id="IPR026392">
    <property type="entry name" value="Exo/Archaeosortase_dom"/>
</dbReference>